<dbReference type="SUPFAM" id="SSF144083">
    <property type="entry name" value="Magnesium transport protein CorA, transmembrane region"/>
    <property type="match status" value="1"/>
</dbReference>
<evidence type="ECO:0000256" key="4">
    <source>
        <dbReference type="ARBA" id="ARBA00022475"/>
    </source>
</evidence>
<evidence type="ECO:0000256" key="3">
    <source>
        <dbReference type="ARBA" id="ARBA00022448"/>
    </source>
</evidence>
<organism evidence="13 14">
    <name type="scientific">Neoroseomonas soli</name>
    <dbReference type="NCBI Taxonomy" id="1081025"/>
    <lineage>
        <taxon>Bacteria</taxon>
        <taxon>Pseudomonadati</taxon>
        <taxon>Pseudomonadota</taxon>
        <taxon>Alphaproteobacteria</taxon>
        <taxon>Acetobacterales</taxon>
        <taxon>Acetobacteraceae</taxon>
        <taxon>Neoroseomonas</taxon>
    </lineage>
</organism>
<dbReference type="GO" id="GO:0050897">
    <property type="term" value="F:cobalt ion binding"/>
    <property type="evidence" value="ECO:0007669"/>
    <property type="project" value="TreeGrafter"/>
</dbReference>
<evidence type="ECO:0000256" key="7">
    <source>
        <dbReference type="ARBA" id="ARBA00022989"/>
    </source>
</evidence>
<dbReference type="AlphaFoldDB" id="A0A9X9X146"/>
<evidence type="ECO:0000256" key="12">
    <source>
        <dbReference type="RuleBase" id="RU362010"/>
    </source>
</evidence>
<protein>
    <recommendedName>
        <fullName evidence="12">Magnesium transport protein CorA</fullName>
    </recommendedName>
</protein>
<keyword evidence="9 12" id="KW-0472">Membrane</keyword>
<evidence type="ECO:0000256" key="11">
    <source>
        <dbReference type="ARBA" id="ARBA00045497"/>
    </source>
</evidence>
<comment type="function">
    <text evidence="11">Mediates influx of magnesium ions. Alternates between open and closed states. Activated by low cytoplasmic Mg(2+) levels. Inactive when cytoplasmic Mg(2+) levels are high.</text>
</comment>
<dbReference type="InterPro" id="IPR045863">
    <property type="entry name" value="CorA_TM1_TM2"/>
</dbReference>
<keyword evidence="8 12" id="KW-0406">Ion transport</keyword>
<dbReference type="Pfam" id="PF01544">
    <property type="entry name" value="CorA"/>
    <property type="match status" value="1"/>
</dbReference>
<keyword evidence="3 12" id="KW-0813">Transport</keyword>
<sequence length="327" mass="37364">MGSVVGSAVYQSGRRVEDVEIERLDLACEAVAPEPGRFVWIGLFEPDEEVLAKVQRRFGLHDLAVEDAHNAHQRPKLETYGDSIFVVMRTAQLVEGHVRFGETHIFAGRGHVVTVRHGSSVTYAGVRGRCERSPHMLALGEIFVVYSVMDFIVDNYFPVLHALETEIDDLEDRVFKQRSTRADIERIYELRHELMTIRRAIHPIGEVCTRMMRFDAPLMEERVQPYFRDVQDHVLRVVELIDGLRELLTSALEANLLFASLRQNEDMRRFAGWAAILAVPTALAGIYGMNFEDMPELKQPWGYPVVLGIILAICGALYWRFRRAGWI</sequence>
<dbReference type="InterPro" id="IPR004488">
    <property type="entry name" value="Mg/Co-transport_prot_CorA"/>
</dbReference>
<evidence type="ECO:0000256" key="10">
    <source>
        <dbReference type="ARBA" id="ARBA00034269"/>
    </source>
</evidence>
<evidence type="ECO:0000313" key="13">
    <source>
        <dbReference type="EMBL" id="MBR0673125.1"/>
    </source>
</evidence>
<evidence type="ECO:0000256" key="5">
    <source>
        <dbReference type="ARBA" id="ARBA00022692"/>
    </source>
</evidence>
<comment type="catalytic activity">
    <reaction evidence="10">
        <text>Mg(2+)(in) = Mg(2+)(out)</text>
        <dbReference type="Rhea" id="RHEA:29827"/>
        <dbReference type="ChEBI" id="CHEBI:18420"/>
    </reaction>
</comment>
<dbReference type="GO" id="GO:0005886">
    <property type="term" value="C:plasma membrane"/>
    <property type="evidence" value="ECO:0007669"/>
    <property type="project" value="UniProtKB-SubCell"/>
</dbReference>
<dbReference type="PANTHER" id="PTHR46494:SF1">
    <property type="entry name" value="CORA FAMILY METAL ION TRANSPORTER (EUROFUNG)"/>
    <property type="match status" value="1"/>
</dbReference>
<keyword evidence="7 12" id="KW-1133">Transmembrane helix</keyword>
<dbReference type="NCBIfam" id="TIGR00383">
    <property type="entry name" value="corA"/>
    <property type="match status" value="1"/>
</dbReference>
<dbReference type="EMBL" id="JAAEDM010000060">
    <property type="protein sequence ID" value="MBR0673125.1"/>
    <property type="molecule type" value="Genomic_DNA"/>
</dbReference>
<evidence type="ECO:0000256" key="1">
    <source>
        <dbReference type="ARBA" id="ARBA00004651"/>
    </source>
</evidence>
<dbReference type="Gene3D" id="1.20.58.340">
    <property type="entry name" value="Magnesium transport protein CorA, transmembrane region"/>
    <property type="match status" value="2"/>
</dbReference>
<keyword evidence="14" id="KW-1185">Reference proteome</keyword>
<keyword evidence="5 12" id="KW-0812">Transmembrane</keyword>
<dbReference type="GO" id="GO:0015095">
    <property type="term" value="F:magnesium ion transmembrane transporter activity"/>
    <property type="evidence" value="ECO:0007669"/>
    <property type="project" value="UniProtKB-UniRule"/>
</dbReference>
<dbReference type="GO" id="GO:0000287">
    <property type="term" value="F:magnesium ion binding"/>
    <property type="evidence" value="ECO:0007669"/>
    <property type="project" value="TreeGrafter"/>
</dbReference>
<dbReference type="CDD" id="cd12830">
    <property type="entry name" value="MtCorA-like"/>
    <property type="match status" value="1"/>
</dbReference>
<dbReference type="InterPro" id="IPR045861">
    <property type="entry name" value="CorA_cytoplasmic_dom"/>
</dbReference>
<evidence type="ECO:0000256" key="6">
    <source>
        <dbReference type="ARBA" id="ARBA00022842"/>
    </source>
</evidence>
<proteinExistence type="inferred from homology"/>
<dbReference type="InterPro" id="IPR002523">
    <property type="entry name" value="MgTranspt_CorA/ZnTranspt_ZntB"/>
</dbReference>
<feature type="transmembrane region" description="Helical" evidence="12">
    <location>
        <begin position="270"/>
        <end position="289"/>
    </location>
</feature>
<dbReference type="SUPFAM" id="SSF143865">
    <property type="entry name" value="CorA soluble domain-like"/>
    <property type="match status" value="1"/>
</dbReference>
<dbReference type="GO" id="GO:0015087">
    <property type="term" value="F:cobalt ion transmembrane transporter activity"/>
    <property type="evidence" value="ECO:0007669"/>
    <property type="project" value="UniProtKB-UniRule"/>
</dbReference>
<evidence type="ECO:0000256" key="9">
    <source>
        <dbReference type="ARBA" id="ARBA00023136"/>
    </source>
</evidence>
<dbReference type="Proteomes" id="UP001138751">
    <property type="component" value="Unassembled WGS sequence"/>
</dbReference>
<name>A0A9X9X146_9PROT</name>
<feature type="transmembrane region" description="Helical" evidence="12">
    <location>
        <begin position="301"/>
        <end position="321"/>
    </location>
</feature>
<dbReference type="PANTHER" id="PTHR46494">
    <property type="entry name" value="CORA FAMILY METAL ION TRANSPORTER (EUROFUNG)"/>
    <property type="match status" value="1"/>
</dbReference>
<dbReference type="FunFam" id="1.20.58.340:FF:000004">
    <property type="entry name" value="Magnesium transport protein CorA"/>
    <property type="match status" value="1"/>
</dbReference>
<evidence type="ECO:0000313" key="14">
    <source>
        <dbReference type="Proteomes" id="UP001138751"/>
    </source>
</evidence>
<evidence type="ECO:0000256" key="8">
    <source>
        <dbReference type="ARBA" id="ARBA00023065"/>
    </source>
</evidence>
<reference evidence="13" key="2">
    <citation type="journal article" date="2021" name="Syst. Appl. Microbiol.">
        <title>Roseomonas hellenica sp. nov., isolated from roots of wild-growing Alkanna tinctoria.</title>
        <authorList>
            <person name="Rat A."/>
            <person name="Naranjo H.D."/>
            <person name="Lebbe L."/>
            <person name="Cnockaert M."/>
            <person name="Krigas N."/>
            <person name="Grigoriadou K."/>
            <person name="Maloupa E."/>
            <person name="Willems A."/>
        </authorList>
    </citation>
    <scope>NUCLEOTIDE SEQUENCE</scope>
    <source>
        <strain evidence="13">LMG 31231</strain>
    </source>
</reference>
<evidence type="ECO:0000256" key="2">
    <source>
        <dbReference type="ARBA" id="ARBA00009765"/>
    </source>
</evidence>
<comment type="caution">
    <text evidence="13">The sequence shown here is derived from an EMBL/GenBank/DDBJ whole genome shotgun (WGS) entry which is preliminary data.</text>
</comment>
<keyword evidence="6 12" id="KW-0460">Magnesium</keyword>
<comment type="subcellular location">
    <subcellularLocation>
        <location evidence="1">Cell membrane</location>
        <topology evidence="1">Multi-pass membrane protein</topology>
    </subcellularLocation>
    <subcellularLocation>
        <location evidence="12">Membrane</location>
        <topology evidence="12">Multi-pass membrane protein</topology>
    </subcellularLocation>
</comment>
<gene>
    <name evidence="12 13" type="primary">corA</name>
    <name evidence="13" type="ORF">GXW76_18255</name>
</gene>
<dbReference type="Gene3D" id="3.30.460.20">
    <property type="entry name" value="CorA soluble domain-like"/>
    <property type="match status" value="1"/>
</dbReference>
<reference evidence="13" key="1">
    <citation type="submission" date="2020-01" db="EMBL/GenBank/DDBJ databases">
        <authorList>
            <person name="Rat A."/>
        </authorList>
    </citation>
    <scope>NUCLEOTIDE SEQUENCE</scope>
    <source>
        <strain evidence="13">LMG 31231</strain>
    </source>
</reference>
<accession>A0A9X9X146</accession>
<dbReference type="RefSeq" id="WP_211863537.1">
    <property type="nucleotide sequence ID" value="NZ_JAAEDM010000060.1"/>
</dbReference>
<keyword evidence="4 12" id="KW-1003">Cell membrane</keyword>
<comment type="similarity">
    <text evidence="2 12">Belongs to the CorA metal ion transporter (MIT) (TC 1.A.35) family.</text>
</comment>